<reference evidence="2 3" key="1">
    <citation type="submission" date="2018-12" db="EMBL/GenBank/DDBJ databases">
        <title>Hymenobacter gummosus sp. nov., isolated from a spring.</title>
        <authorList>
            <person name="Nie L."/>
        </authorList>
    </citation>
    <scope>NUCLEOTIDE SEQUENCE [LARGE SCALE GENOMIC DNA]</scope>
    <source>
        <strain evidence="2 3">KCTC 52166</strain>
    </source>
</reference>
<feature type="signal peptide" evidence="1">
    <location>
        <begin position="1"/>
        <end position="28"/>
    </location>
</feature>
<evidence type="ECO:0000313" key="3">
    <source>
        <dbReference type="Proteomes" id="UP000282184"/>
    </source>
</evidence>
<dbReference type="AlphaFoldDB" id="A0A431TYQ4"/>
<comment type="caution">
    <text evidence="2">The sequence shown here is derived from an EMBL/GenBank/DDBJ whole genome shotgun (WGS) entry which is preliminary data.</text>
</comment>
<dbReference type="EMBL" id="RXOF01000012">
    <property type="protein sequence ID" value="RTQ47579.1"/>
    <property type="molecule type" value="Genomic_DNA"/>
</dbReference>
<sequence length="675" mass="78453">MRRFALRWGAALAAAAGLGLSWAPPARAQLPVPDGVVAPAPLDTLVGLRLHARRIGVSTYTQQSEAYGHWHLGRRQTVRYRLLTDWVLDSRGRPPFVREDYRGDLLHLIGVGQHWQVGQQVVYDYSHANHIRTVTWLGRVGWQQRLRPASSLDSISALRVALLGGLTHDMRNQRDDLGPTYGVELTALLRPLAAWAEPVGLRLVSTQSHLGPRLWHRALADVVYSRPIDENSQGLVRLGYRNTRTEDYLPANVQRIQSDTIAAQLQWQYQLPGQAAFRSDNTVLLPARAFLYRRLRAEADTVQNLGYRQQEYDTRQELLITRRKLQARVQFGYHQRVRGYYLENNRFLAPTRFAAAEQQERIKDISERTTQWQTEVTWLLHPRHSLTGAGTAQLLRVDTPSQENYQDRDEASHQLRLRLTSRWHPTFRTTLGLWGEYRQLIFIKAQQSAENYSDRLLHWEPGFTWAPGRFSWRASYHLWVSYQVRDRAAEQLRNRASRVLEMDQHLQWELRPQWLLSLDYQRRETRIGQLNWQQFKESPLDTTIIHDLSLGLRRGWRGVRGQSSLRAGYRFLEQRSHQRAALLPDGPGAAGLIYLRTLTRQHGPELAYERRAGPLTLTTSLWLQQLQNLYRYRPGRGAYAGSTYTAEELALTSSRLLPYFELLLEWQLRRQRRVF</sequence>
<organism evidence="2 3">
    <name type="scientific">Hymenobacter gummosus</name>
    <dbReference type="NCBI Taxonomy" id="1776032"/>
    <lineage>
        <taxon>Bacteria</taxon>
        <taxon>Pseudomonadati</taxon>
        <taxon>Bacteroidota</taxon>
        <taxon>Cytophagia</taxon>
        <taxon>Cytophagales</taxon>
        <taxon>Hymenobacteraceae</taxon>
        <taxon>Hymenobacter</taxon>
    </lineage>
</organism>
<dbReference type="Proteomes" id="UP000282184">
    <property type="component" value="Unassembled WGS sequence"/>
</dbReference>
<evidence type="ECO:0000256" key="1">
    <source>
        <dbReference type="SAM" id="SignalP"/>
    </source>
</evidence>
<dbReference type="OrthoDB" id="859050at2"/>
<dbReference type="RefSeq" id="WP_126694830.1">
    <property type="nucleotide sequence ID" value="NZ_RXOF01000012.1"/>
</dbReference>
<feature type="chain" id="PRO_5019016730" evidence="1">
    <location>
        <begin position="29"/>
        <end position="675"/>
    </location>
</feature>
<keyword evidence="1" id="KW-0732">Signal</keyword>
<accession>A0A431TYQ4</accession>
<protein>
    <submittedName>
        <fullName evidence="2">Uncharacterized protein</fullName>
    </submittedName>
</protein>
<evidence type="ECO:0000313" key="2">
    <source>
        <dbReference type="EMBL" id="RTQ47579.1"/>
    </source>
</evidence>
<gene>
    <name evidence="2" type="ORF">EJV47_19380</name>
</gene>
<name>A0A431TYQ4_9BACT</name>
<proteinExistence type="predicted"/>
<keyword evidence="3" id="KW-1185">Reference proteome</keyword>